<dbReference type="GO" id="GO:0016020">
    <property type="term" value="C:membrane"/>
    <property type="evidence" value="ECO:0007669"/>
    <property type="project" value="UniProtKB-SubCell"/>
</dbReference>
<feature type="transmembrane region" description="Helical" evidence="4">
    <location>
        <begin position="354"/>
        <end position="376"/>
    </location>
</feature>
<dbReference type="OrthoDB" id="2213137at2759"/>
<feature type="transmembrane region" description="Helical" evidence="4">
    <location>
        <begin position="157"/>
        <end position="176"/>
    </location>
</feature>
<comment type="similarity">
    <text evidence="2">Belongs to the major facilitator superfamily. Monocarboxylate porter (TC 2.A.1.13) family.</text>
</comment>
<evidence type="ECO:0000256" key="2">
    <source>
        <dbReference type="ARBA" id="ARBA00006727"/>
    </source>
</evidence>
<feature type="transmembrane region" description="Helical" evidence="4">
    <location>
        <begin position="246"/>
        <end position="266"/>
    </location>
</feature>
<dbReference type="GO" id="GO:0022857">
    <property type="term" value="F:transmembrane transporter activity"/>
    <property type="evidence" value="ECO:0007669"/>
    <property type="project" value="InterPro"/>
</dbReference>
<feature type="transmembrane region" description="Helical" evidence="4">
    <location>
        <begin position="214"/>
        <end position="234"/>
    </location>
</feature>
<evidence type="ECO:0000259" key="6">
    <source>
        <dbReference type="PROSITE" id="PS50850"/>
    </source>
</evidence>
<keyword evidence="8" id="KW-1185">Reference proteome</keyword>
<feature type="transmembrane region" description="Helical" evidence="4">
    <location>
        <begin position="125"/>
        <end position="145"/>
    </location>
</feature>
<dbReference type="Proteomes" id="UP000256328">
    <property type="component" value="Unassembled WGS sequence"/>
</dbReference>
<feature type="transmembrane region" description="Helical" evidence="4">
    <location>
        <begin position="182"/>
        <end position="202"/>
    </location>
</feature>
<keyword evidence="5" id="KW-0732">Signal</keyword>
<feature type="transmembrane region" description="Helical" evidence="4">
    <location>
        <begin position="86"/>
        <end position="105"/>
    </location>
</feature>
<comment type="subcellular location">
    <subcellularLocation>
        <location evidence="1">Membrane</location>
        <topology evidence="1">Multi-pass membrane protein</topology>
    </subcellularLocation>
</comment>
<dbReference type="Gene3D" id="1.20.1250.20">
    <property type="entry name" value="MFS general substrate transporter like domains"/>
    <property type="match status" value="2"/>
</dbReference>
<dbReference type="InterPro" id="IPR020846">
    <property type="entry name" value="MFS_dom"/>
</dbReference>
<feature type="chain" id="PRO_5017700138" description="Major facilitator superfamily (MFS) profile domain-containing protein" evidence="5">
    <location>
        <begin position="24"/>
        <end position="485"/>
    </location>
</feature>
<evidence type="ECO:0000256" key="4">
    <source>
        <dbReference type="SAM" id="Phobius"/>
    </source>
</evidence>
<dbReference type="EMBL" id="PDLN01000010">
    <property type="protein sequence ID" value="RDW73925.1"/>
    <property type="molecule type" value="Genomic_DNA"/>
</dbReference>
<dbReference type="AlphaFoldDB" id="A0A3D8RIQ3"/>
<protein>
    <recommendedName>
        <fullName evidence="6">Major facilitator superfamily (MFS) profile domain-containing protein</fullName>
    </recommendedName>
</protein>
<evidence type="ECO:0000313" key="8">
    <source>
        <dbReference type="Proteomes" id="UP000256328"/>
    </source>
</evidence>
<feature type="domain" description="Major facilitator superfamily (MFS) profile" evidence="6">
    <location>
        <begin position="290"/>
        <end position="485"/>
    </location>
</feature>
<feature type="transmembrane region" description="Helical" evidence="4">
    <location>
        <begin position="327"/>
        <end position="347"/>
    </location>
</feature>
<dbReference type="InterPro" id="IPR036259">
    <property type="entry name" value="MFS_trans_sf"/>
</dbReference>
<feature type="transmembrane region" description="Helical" evidence="4">
    <location>
        <begin position="457"/>
        <end position="477"/>
    </location>
</feature>
<evidence type="ECO:0000256" key="5">
    <source>
        <dbReference type="SAM" id="SignalP"/>
    </source>
</evidence>
<dbReference type="InterPro" id="IPR050327">
    <property type="entry name" value="Proton-linked_MCT"/>
</dbReference>
<name>A0A3D8RIQ3_9HELO</name>
<dbReference type="SUPFAM" id="SSF103473">
    <property type="entry name" value="MFS general substrate transporter"/>
    <property type="match status" value="1"/>
</dbReference>
<keyword evidence="4" id="KW-1133">Transmembrane helix</keyword>
<proteinExistence type="inferred from homology"/>
<feature type="signal peptide" evidence="5">
    <location>
        <begin position="1"/>
        <end position="23"/>
    </location>
</feature>
<accession>A0A3D8RIQ3</accession>
<keyword evidence="4" id="KW-0812">Transmembrane</keyword>
<feature type="region of interest" description="Disordered" evidence="3">
    <location>
        <begin position="43"/>
        <end position="66"/>
    </location>
</feature>
<dbReference type="PANTHER" id="PTHR11360">
    <property type="entry name" value="MONOCARBOXYLATE TRANSPORTER"/>
    <property type="match status" value="1"/>
</dbReference>
<sequence>MTGAKKLSEIIFYLLSLFRSIAGEMASAGAGSSIELGNISTDASEHHRTQDSAPTCAQGPLSDSSGATDDIVQSQFLEPTDGGRSAWRLLFCTFMFEALLWGFPLSFGVFQDYYAKLDGLKDSPYLTIIGTTATGIPFLSGPLMTPLVRRHAKYQRHMVYLGWALCILGLVAGSFADTLPTLIVTQGIMYGVGFALFYSPIISMVNEWWVLRRGLAFGIITSASGFSLVAMPFIVDKLLNKYGYKLTLRAMAVSLAILTGPLLPLFKGRLPVSESSVSQKTDWSFVKKPIFWFYCAANVTQGLGFFFPSLYLPSYATSIGLSSTQGALLLALLGLSQVFGQLAFGYLSDGRLPVNVLAMASGLIAAAAAFILWGLARSLGPLIAFTLIYGFFGYGFAALRARLGLAVSGEPASALAVFSIFCAGQGVGNVMAGPVSAGLLSNVIRVGSYGASKYRTMVIFTGASLVVSALCVGSLYLRPKRLRPW</sequence>
<gene>
    <name evidence="7" type="ORF">BP5796_07367</name>
</gene>
<dbReference type="PANTHER" id="PTHR11360:SF287">
    <property type="entry name" value="MFS MONOCARBOXYLATE TRANSPORTER"/>
    <property type="match status" value="1"/>
</dbReference>
<feature type="transmembrane region" description="Helical" evidence="4">
    <location>
        <begin position="382"/>
        <end position="403"/>
    </location>
</feature>
<organism evidence="7 8">
    <name type="scientific">Coleophoma crateriformis</name>
    <dbReference type="NCBI Taxonomy" id="565419"/>
    <lineage>
        <taxon>Eukaryota</taxon>
        <taxon>Fungi</taxon>
        <taxon>Dikarya</taxon>
        <taxon>Ascomycota</taxon>
        <taxon>Pezizomycotina</taxon>
        <taxon>Leotiomycetes</taxon>
        <taxon>Helotiales</taxon>
        <taxon>Dermateaceae</taxon>
        <taxon>Coleophoma</taxon>
    </lineage>
</organism>
<reference evidence="7 8" key="1">
    <citation type="journal article" date="2018" name="IMA Fungus">
        <title>IMA Genome-F 9: Draft genome sequence of Annulohypoxylon stygium, Aspergillus mulundensis, Berkeleyomyces basicola (syn. Thielaviopsis basicola), Ceratocystis smalleyi, two Cercospora beticola strains, Coleophoma cylindrospora, Fusarium fracticaudum, Phialophora cf. hyalina, and Morchella septimelata.</title>
        <authorList>
            <person name="Wingfield B.D."/>
            <person name="Bills G.F."/>
            <person name="Dong Y."/>
            <person name="Huang W."/>
            <person name="Nel W.J."/>
            <person name="Swalarsk-Parry B.S."/>
            <person name="Vaghefi N."/>
            <person name="Wilken P.M."/>
            <person name="An Z."/>
            <person name="de Beer Z.W."/>
            <person name="De Vos L."/>
            <person name="Chen L."/>
            <person name="Duong T.A."/>
            <person name="Gao Y."/>
            <person name="Hammerbacher A."/>
            <person name="Kikkert J.R."/>
            <person name="Li Y."/>
            <person name="Li H."/>
            <person name="Li K."/>
            <person name="Li Q."/>
            <person name="Liu X."/>
            <person name="Ma X."/>
            <person name="Naidoo K."/>
            <person name="Pethybridge S.J."/>
            <person name="Sun J."/>
            <person name="Steenkamp E.T."/>
            <person name="van der Nest M.A."/>
            <person name="van Wyk S."/>
            <person name="Wingfield M.J."/>
            <person name="Xiong C."/>
            <person name="Yue Q."/>
            <person name="Zhang X."/>
        </authorList>
    </citation>
    <scope>NUCLEOTIDE SEQUENCE [LARGE SCALE GENOMIC DNA]</scope>
    <source>
        <strain evidence="7 8">BP5796</strain>
    </source>
</reference>
<feature type="compositionally biased region" description="Polar residues" evidence="3">
    <location>
        <begin position="51"/>
        <end position="66"/>
    </location>
</feature>
<feature type="transmembrane region" description="Helical" evidence="4">
    <location>
        <begin position="290"/>
        <end position="307"/>
    </location>
</feature>
<dbReference type="PROSITE" id="PS50850">
    <property type="entry name" value="MFS"/>
    <property type="match status" value="1"/>
</dbReference>
<feature type="transmembrane region" description="Helical" evidence="4">
    <location>
        <begin position="415"/>
        <end position="437"/>
    </location>
</feature>
<evidence type="ECO:0000313" key="7">
    <source>
        <dbReference type="EMBL" id="RDW73925.1"/>
    </source>
</evidence>
<dbReference type="InterPro" id="IPR011701">
    <property type="entry name" value="MFS"/>
</dbReference>
<keyword evidence="4" id="KW-0472">Membrane</keyword>
<evidence type="ECO:0000256" key="3">
    <source>
        <dbReference type="SAM" id="MobiDB-lite"/>
    </source>
</evidence>
<evidence type="ECO:0000256" key="1">
    <source>
        <dbReference type="ARBA" id="ARBA00004141"/>
    </source>
</evidence>
<comment type="caution">
    <text evidence="7">The sequence shown here is derived from an EMBL/GenBank/DDBJ whole genome shotgun (WGS) entry which is preliminary data.</text>
</comment>
<dbReference type="Pfam" id="PF07690">
    <property type="entry name" value="MFS_1"/>
    <property type="match status" value="1"/>
</dbReference>